<evidence type="ECO:0000256" key="8">
    <source>
        <dbReference type="ARBA" id="ARBA00022840"/>
    </source>
</evidence>
<name>A0A7Y9JP40_9MICO</name>
<dbReference type="InterPro" id="IPR017438">
    <property type="entry name" value="ATP-NAD_kinase_N"/>
</dbReference>
<keyword evidence="7 14" id="KW-0418">Kinase</keyword>
<protein>
    <submittedName>
        <fullName evidence="14">Diacylglycerol kinase (ATP)</fullName>
        <ecNumber evidence="14">2.7.1.107</ecNumber>
    </submittedName>
</protein>
<evidence type="ECO:0000256" key="11">
    <source>
        <dbReference type="ARBA" id="ARBA00023209"/>
    </source>
</evidence>
<keyword evidence="15" id="KW-1185">Reference proteome</keyword>
<evidence type="ECO:0000256" key="6">
    <source>
        <dbReference type="ARBA" id="ARBA00022741"/>
    </source>
</evidence>
<dbReference type="InterPro" id="IPR050187">
    <property type="entry name" value="Lipid_Phosphate_FormReg"/>
</dbReference>
<evidence type="ECO:0000256" key="9">
    <source>
        <dbReference type="ARBA" id="ARBA00022842"/>
    </source>
</evidence>
<dbReference type="GO" id="GO:0008654">
    <property type="term" value="P:phospholipid biosynthetic process"/>
    <property type="evidence" value="ECO:0007669"/>
    <property type="project" value="UniProtKB-KW"/>
</dbReference>
<sequence length="303" mass="31422">MPDVVMITNPAAGRGRGAAAADAAEARLRELGVEPRRLTGESADDTRRLMAEAIASGPDLIALVGGDGTLAAVVDEAAAARIPLALIPAGTGNDLARALGIPYGSPEAAADAAALIVHGATASLDVGEAICPEGSRRFLTIAALGFDAKVSERTNSLRWPRGKARYYLALVIELLRLRPTAFTIAFDGEAPEPAAGTLVAVGNTRSYGGGMPVCPDADPQDGMLDVVRVAPLGRLRLLRLFPRLLNGTHLALPEASSRPVREVTVSAPDLLVYADGERVGSGTVRIRILPGALRIVLPAGRRA</sequence>
<dbReference type="EMBL" id="JACCBH010000001">
    <property type="protein sequence ID" value="NYD55208.1"/>
    <property type="molecule type" value="Genomic_DNA"/>
</dbReference>
<dbReference type="PROSITE" id="PS50146">
    <property type="entry name" value="DAGK"/>
    <property type="match status" value="1"/>
</dbReference>
<comment type="caution">
    <text evidence="14">The sequence shown here is derived from an EMBL/GenBank/DDBJ whole genome shotgun (WGS) entry which is preliminary data.</text>
</comment>
<dbReference type="GO" id="GO:0005886">
    <property type="term" value="C:plasma membrane"/>
    <property type="evidence" value="ECO:0007669"/>
    <property type="project" value="TreeGrafter"/>
</dbReference>
<dbReference type="GO" id="GO:0004143">
    <property type="term" value="F:ATP-dependent diacylglycerol kinase activity"/>
    <property type="evidence" value="ECO:0007669"/>
    <property type="project" value="UniProtKB-EC"/>
</dbReference>
<evidence type="ECO:0000313" key="15">
    <source>
        <dbReference type="Proteomes" id="UP000552045"/>
    </source>
</evidence>
<dbReference type="Gene3D" id="3.40.50.10330">
    <property type="entry name" value="Probable inorganic polyphosphate/atp-NAD kinase, domain 1"/>
    <property type="match status" value="1"/>
</dbReference>
<evidence type="ECO:0000259" key="13">
    <source>
        <dbReference type="PROSITE" id="PS50146"/>
    </source>
</evidence>
<dbReference type="Proteomes" id="UP000552045">
    <property type="component" value="Unassembled WGS sequence"/>
</dbReference>
<keyword evidence="8" id="KW-0067">ATP-binding</keyword>
<keyword evidence="9" id="KW-0460">Magnesium</keyword>
<evidence type="ECO:0000256" key="5">
    <source>
        <dbReference type="ARBA" id="ARBA00022723"/>
    </source>
</evidence>
<evidence type="ECO:0000256" key="4">
    <source>
        <dbReference type="ARBA" id="ARBA00022679"/>
    </source>
</evidence>
<dbReference type="AlphaFoldDB" id="A0A7Y9JP40"/>
<dbReference type="Pfam" id="PF19279">
    <property type="entry name" value="YegS_C"/>
    <property type="match status" value="1"/>
</dbReference>
<dbReference type="EC" id="2.7.1.107" evidence="14"/>
<evidence type="ECO:0000256" key="12">
    <source>
        <dbReference type="ARBA" id="ARBA00023264"/>
    </source>
</evidence>
<dbReference type="PANTHER" id="PTHR12358">
    <property type="entry name" value="SPHINGOSINE KINASE"/>
    <property type="match status" value="1"/>
</dbReference>
<evidence type="ECO:0000256" key="7">
    <source>
        <dbReference type="ARBA" id="ARBA00022777"/>
    </source>
</evidence>
<feature type="domain" description="DAGKc" evidence="13">
    <location>
        <begin position="1"/>
        <end position="133"/>
    </location>
</feature>
<dbReference type="PANTHER" id="PTHR12358:SF106">
    <property type="entry name" value="LIPID KINASE YEGS"/>
    <property type="match status" value="1"/>
</dbReference>
<gene>
    <name evidence="14" type="ORF">BKA02_002263</name>
</gene>
<dbReference type="SUPFAM" id="SSF111331">
    <property type="entry name" value="NAD kinase/diacylglycerol kinase-like"/>
    <property type="match status" value="1"/>
</dbReference>
<dbReference type="InterPro" id="IPR016064">
    <property type="entry name" value="NAD/diacylglycerol_kinase_sf"/>
</dbReference>
<dbReference type="GO" id="GO:0046872">
    <property type="term" value="F:metal ion binding"/>
    <property type="evidence" value="ECO:0007669"/>
    <property type="project" value="UniProtKB-KW"/>
</dbReference>
<keyword evidence="3" id="KW-0444">Lipid biosynthesis</keyword>
<evidence type="ECO:0000256" key="2">
    <source>
        <dbReference type="ARBA" id="ARBA00005983"/>
    </source>
</evidence>
<evidence type="ECO:0000256" key="3">
    <source>
        <dbReference type="ARBA" id="ARBA00022516"/>
    </source>
</evidence>
<keyword evidence="5" id="KW-0479">Metal-binding</keyword>
<keyword evidence="6" id="KW-0547">Nucleotide-binding</keyword>
<dbReference type="InterPro" id="IPR005218">
    <property type="entry name" value="Diacylglycerol/lipid_kinase"/>
</dbReference>
<dbReference type="SMART" id="SM00046">
    <property type="entry name" value="DAGKc"/>
    <property type="match status" value="1"/>
</dbReference>
<dbReference type="InterPro" id="IPR001206">
    <property type="entry name" value="Diacylglycerol_kinase_cat_dom"/>
</dbReference>
<evidence type="ECO:0000256" key="10">
    <source>
        <dbReference type="ARBA" id="ARBA00023098"/>
    </source>
</evidence>
<evidence type="ECO:0000313" key="14">
    <source>
        <dbReference type="EMBL" id="NYD55208.1"/>
    </source>
</evidence>
<dbReference type="Gene3D" id="2.60.200.40">
    <property type="match status" value="1"/>
</dbReference>
<keyword evidence="4 14" id="KW-0808">Transferase</keyword>
<organism evidence="14 15">
    <name type="scientific">Microbacterium pseudoresistens</name>
    <dbReference type="NCBI Taxonomy" id="640634"/>
    <lineage>
        <taxon>Bacteria</taxon>
        <taxon>Bacillati</taxon>
        <taxon>Actinomycetota</taxon>
        <taxon>Actinomycetes</taxon>
        <taxon>Micrococcales</taxon>
        <taxon>Microbacteriaceae</taxon>
        <taxon>Microbacterium</taxon>
    </lineage>
</organism>
<keyword evidence="11" id="KW-0594">Phospholipid biosynthesis</keyword>
<comment type="cofactor">
    <cofactor evidence="1">
        <name>Mg(2+)</name>
        <dbReference type="ChEBI" id="CHEBI:18420"/>
    </cofactor>
</comment>
<dbReference type="GO" id="GO:0005524">
    <property type="term" value="F:ATP binding"/>
    <property type="evidence" value="ECO:0007669"/>
    <property type="project" value="UniProtKB-KW"/>
</dbReference>
<dbReference type="InterPro" id="IPR045540">
    <property type="entry name" value="YegS/DAGK_C"/>
</dbReference>
<reference evidence="14 15" key="1">
    <citation type="submission" date="2020-07" db="EMBL/GenBank/DDBJ databases">
        <title>Sequencing the genomes of 1000 actinobacteria strains.</title>
        <authorList>
            <person name="Klenk H.-P."/>
        </authorList>
    </citation>
    <scope>NUCLEOTIDE SEQUENCE [LARGE SCALE GENOMIC DNA]</scope>
    <source>
        <strain evidence="14 15">DSM 22185</strain>
    </source>
</reference>
<dbReference type="RefSeq" id="WP_343045398.1">
    <property type="nucleotide sequence ID" value="NZ_BAABLC010000006.1"/>
</dbReference>
<comment type="similarity">
    <text evidence="2">Belongs to the diacylglycerol/lipid kinase family.</text>
</comment>
<dbReference type="Pfam" id="PF00781">
    <property type="entry name" value="DAGK_cat"/>
    <property type="match status" value="1"/>
</dbReference>
<proteinExistence type="inferred from homology"/>
<keyword evidence="10" id="KW-0443">Lipid metabolism</keyword>
<evidence type="ECO:0000256" key="1">
    <source>
        <dbReference type="ARBA" id="ARBA00001946"/>
    </source>
</evidence>
<dbReference type="NCBIfam" id="TIGR00147">
    <property type="entry name" value="YegS/Rv2252/BmrU family lipid kinase"/>
    <property type="match status" value="1"/>
</dbReference>
<accession>A0A7Y9JP40</accession>
<keyword evidence="12" id="KW-1208">Phospholipid metabolism</keyword>